<accession>A0A672HE65</accession>
<evidence type="ECO:0000256" key="1">
    <source>
        <dbReference type="ARBA" id="ARBA00010364"/>
    </source>
</evidence>
<evidence type="ECO:0000313" key="5">
    <source>
        <dbReference type="Proteomes" id="UP000472267"/>
    </source>
</evidence>
<dbReference type="FunCoup" id="A0A672HE65">
    <property type="interactions" value="363"/>
</dbReference>
<keyword evidence="5" id="KW-1185">Reference proteome</keyword>
<dbReference type="GO" id="GO:0005737">
    <property type="term" value="C:cytoplasm"/>
    <property type="evidence" value="ECO:0007669"/>
    <property type="project" value="TreeGrafter"/>
</dbReference>
<dbReference type="InterPro" id="IPR036591">
    <property type="entry name" value="YggU-like_sf"/>
</dbReference>
<reference evidence="4" key="1">
    <citation type="submission" date="2019-06" db="EMBL/GenBank/DDBJ databases">
        <authorList>
            <consortium name="Wellcome Sanger Institute Data Sharing"/>
        </authorList>
    </citation>
    <scope>NUCLEOTIDE SEQUENCE [LARGE SCALE GENOMIC DNA]</scope>
</reference>
<dbReference type="PANTHER" id="PTHR13420">
    <property type="entry name" value="UPF0235 PROTEIN C15ORF40"/>
    <property type="match status" value="1"/>
</dbReference>
<organism evidence="4 5">
    <name type="scientific">Salarias fasciatus</name>
    <name type="common">Jewelled blenny</name>
    <name type="synonym">Blennius fasciatus</name>
    <dbReference type="NCBI Taxonomy" id="181472"/>
    <lineage>
        <taxon>Eukaryota</taxon>
        <taxon>Metazoa</taxon>
        <taxon>Chordata</taxon>
        <taxon>Craniata</taxon>
        <taxon>Vertebrata</taxon>
        <taxon>Euteleostomi</taxon>
        <taxon>Actinopterygii</taxon>
        <taxon>Neopterygii</taxon>
        <taxon>Teleostei</taxon>
        <taxon>Neoteleostei</taxon>
        <taxon>Acanthomorphata</taxon>
        <taxon>Ovalentaria</taxon>
        <taxon>Blenniimorphae</taxon>
        <taxon>Blenniiformes</taxon>
        <taxon>Blennioidei</taxon>
        <taxon>Blenniidae</taxon>
        <taxon>Salariinae</taxon>
        <taxon>Salarias</taxon>
    </lineage>
</organism>
<sequence length="193" mass="20211">MFSRRGVLLPGRFLGCLASFSPPGAAEPSRCSPAFVPLLRRSGRSEPPPAAAGESRKVPKNPEESRSFGNRKMPKKVKGQQAAVAAGPAEAAASGPVTRDRSGAVSITVHAKPGSKHSAITGVSAEAVGVSIAAPPTDGEANTELVRYLAEVLQLKRSHVSLDKGCRSRDKLVRVDSSLSPEEVLRRLREAAG</sequence>
<reference evidence="4" key="2">
    <citation type="submission" date="2025-08" db="UniProtKB">
        <authorList>
            <consortium name="Ensembl"/>
        </authorList>
    </citation>
    <scope>IDENTIFICATION</scope>
</reference>
<dbReference type="AlphaFoldDB" id="A0A672HE65"/>
<dbReference type="Proteomes" id="UP000472267">
    <property type="component" value="Chromosome 7"/>
</dbReference>
<proteinExistence type="inferred from homology"/>
<evidence type="ECO:0000313" key="4">
    <source>
        <dbReference type="Ensembl" id="ENSSFAP00005027511.1"/>
    </source>
</evidence>
<dbReference type="Pfam" id="PF02594">
    <property type="entry name" value="DUF167"/>
    <property type="match status" value="1"/>
</dbReference>
<gene>
    <name evidence="4" type="primary">c7h15orf40</name>
</gene>
<dbReference type="SMART" id="SM01152">
    <property type="entry name" value="DUF167"/>
    <property type="match status" value="1"/>
</dbReference>
<name>A0A672HE65_SALFA</name>
<dbReference type="PANTHER" id="PTHR13420:SF7">
    <property type="entry name" value="UPF0235 PROTEIN C15ORF40"/>
    <property type="match status" value="1"/>
</dbReference>
<dbReference type="RefSeq" id="XP_029952410.1">
    <property type="nucleotide sequence ID" value="XM_030096550.1"/>
</dbReference>
<dbReference type="Ensembl" id="ENSSFAT00005028559.1">
    <property type="protein sequence ID" value="ENSSFAP00005027511.1"/>
    <property type="gene ID" value="ENSSFAG00005014045.1"/>
</dbReference>
<keyword evidence="3" id="KW-0732">Signal</keyword>
<protein>
    <submittedName>
        <fullName evidence="4">Uncharacterized protein</fullName>
    </submittedName>
</protein>
<feature type="region of interest" description="Disordered" evidence="2">
    <location>
        <begin position="38"/>
        <end position="101"/>
    </location>
</feature>
<dbReference type="HAMAP" id="MF_00634">
    <property type="entry name" value="UPF0235"/>
    <property type="match status" value="1"/>
</dbReference>
<comment type="similarity">
    <text evidence="1">Belongs to the UPF0235 family.</text>
</comment>
<dbReference type="OrthoDB" id="244097at2759"/>
<evidence type="ECO:0000256" key="2">
    <source>
        <dbReference type="SAM" id="MobiDB-lite"/>
    </source>
</evidence>
<reference evidence="4" key="3">
    <citation type="submission" date="2025-09" db="UniProtKB">
        <authorList>
            <consortium name="Ensembl"/>
        </authorList>
    </citation>
    <scope>IDENTIFICATION</scope>
</reference>
<feature type="compositionally biased region" description="Low complexity" evidence="2">
    <location>
        <begin position="79"/>
        <end position="97"/>
    </location>
</feature>
<dbReference type="Gene3D" id="3.30.1200.10">
    <property type="entry name" value="YggU-like"/>
    <property type="match status" value="1"/>
</dbReference>
<dbReference type="GeneID" id="115392049"/>
<dbReference type="OMA" id="IRCFKQI"/>
<dbReference type="SUPFAM" id="SSF69786">
    <property type="entry name" value="YggU-like"/>
    <property type="match status" value="1"/>
</dbReference>
<feature type="compositionally biased region" description="Basic and acidic residues" evidence="2">
    <location>
        <begin position="54"/>
        <end position="66"/>
    </location>
</feature>
<dbReference type="InParanoid" id="A0A672HE65"/>
<feature type="signal peptide" evidence="3">
    <location>
        <begin position="1"/>
        <end position="26"/>
    </location>
</feature>
<evidence type="ECO:0000256" key="3">
    <source>
        <dbReference type="SAM" id="SignalP"/>
    </source>
</evidence>
<dbReference type="NCBIfam" id="TIGR00251">
    <property type="entry name" value="DUF167 family protein"/>
    <property type="match status" value="1"/>
</dbReference>
<dbReference type="InterPro" id="IPR003746">
    <property type="entry name" value="DUF167"/>
</dbReference>
<dbReference type="CTD" id="100152820"/>
<feature type="chain" id="PRO_5025632814" evidence="3">
    <location>
        <begin position="27"/>
        <end position="193"/>
    </location>
</feature>